<sequence length="295" mass="30390">MKIHGAIEAGGTKFVCAVGDAATGSQRTATIPTRDPDSTFAEVAEFFTQASDLGEITGIGIASFGPVGVDPASPDYGRILATPKPGWAGTDLLGRVRAFLDVPLAIDTDVNAAALAEVEAAGADMRQLAYVTVGTGIGVGLVSEGRPVHGIGHPEAGHILVRRHPAHEGFAGTCPFHGDCLEGLAAGPAVSAAWGAPASELAADHPFWAVEAEYLSQLCMTLLLTMAPQRIVLGGGVMKQERLFPLIRNRTADLLGGYIQGARDAAALERLIVPPACREPSGLVGAFLLARQAAG</sequence>
<dbReference type="EC" id="2.7.1.4" evidence="5"/>
<evidence type="ECO:0000256" key="4">
    <source>
        <dbReference type="ARBA" id="ARBA00022842"/>
    </source>
</evidence>
<keyword evidence="4" id="KW-0460">Magnesium</keyword>
<dbReference type="PROSITE" id="PS01125">
    <property type="entry name" value="ROK"/>
    <property type="match status" value="1"/>
</dbReference>
<dbReference type="GO" id="GO:0008865">
    <property type="term" value="F:fructokinase activity"/>
    <property type="evidence" value="ECO:0007669"/>
    <property type="project" value="UniProtKB-EC"/>
</dbReference>
<dbReference type="Proteomes" id="UP000249082">
    <property type="component" value="Unassembled WGS sequence"/>
</dbReference>
<dbReference type="PANTHER" id="PTHR42742">
    <property type="entry name" value="TRANSCRIPTIONAL REPRESSOR MPRA"/>
    <property type="match status" value="1"/>
</dbReference>
<dbReference type="EMBL" id="QFPX01000001">
    <property type="protein sequence ID" value="PZQ57568.1"/>
    <property type="molecule type" value="Genomic_DNA"/>
</dbReference>
<comment type="cofactor">
    <cofactor evidence="1">
        <name>Mg(2+)</name>
        <dbReference type="ChEBI" id="CHEBI:18420"/>
    </cofactor>
</comment>
<dbReference type="FunFam" id="3.30.420.40:FF:000136">
    <property type="entry name" value="Putative fructokinase"/>
    <property type="match status" value="1"/>
</dbReference>
<evidence type="ECO:0000313" key="7">
    <source>
        <dbReference type="EMBL" id="PZQ57568.1"/>
    </source>
</evidence>
<evidence type="ECO:0000256" key="6">
    <source>
        <dbReference type="ARBA" id="ARBA00048451"/>
    </source>
</evidence>
<keyword evidence="2" id="KW-0479">Metal-binding</keyword>
<evidence type="ECO:0000256" key="2">
    <source>
        <dbReference type="ARBA" id="ARBA00022723"/>
    </source>
</evidence>
<keyword evidence="7" id="KW-0418">Kinase</keyword>
<evidence type="ECO:0000313" key="8">
    <source>
        <dbReference type="Proteomes" id="UP000249082"/>
    </source>
</evidence>
<comment type="catalytic activity">
    <reaction evidence="6">
        <text>D-fructose + ATP = D-fructose 6-phosphate + ADP + H(+)</text>
        <dbReference type="Rhea" id="RHEA:16125"/>
        <dbReference type="ChEBI" id="CHEBI:15378"/>
        <dbReference type="ChEBI" id="CHEBI:30616"/>
        <dbReference type="ChEBI" id="CHEBI:37721"/>
        <dbReference type="ChEBI" id="CHEBI:61527"/>
        <dbReference type="ChEBI" id="CHEBI:456216"/>
        <dbReference type="EC" id="2.7.1.4"/>
    </reaction>
</comment>
<dbReference type="Pfam" id="PF00480">
    <property type="entry name" value="ROK"/>
    <property type="match status" value="1"/>
</dbReference>
<accession>A0A2W5NYY4</accession>
<dbReference type="InterPro" id="IPR051804">
    <property type="entry name" value="Carb_Metab_Reg_Kinase/Isom"/>
</dbReference>
<dbReference type="CDD" id="cd24067">
    <property type="entry name" value="ASKHA_NBD_ROK_BsFRK-like"/>
    <property type="match status" value="1"/>
</dbReference>
<dbReference type="PANTHER" id="PTHR42742:SF3">
    <property type="entry name" value="FRUCTOKINASE"/>
    <property type="match status" value="1"/>
</dbReference>
<keyword evidence="3" id="KW-0862">Zinc</keyword>
<organism evidence="7 8">
    <name type="scientific">Novosphingobium pentaromativorans</name>
    <dbReference type="NCBI Taxonomy" id="205844"/>
    <lineage>
        <taxon>Bacteria</taxon>
        <taxon>Pseudomonadati</taxon>
        <taxon>Pseudomonadota</taxon>
        <taxon>Alphaproteobacteria</taxon>
        <taxon>Sphingomonadales</taxon>
        <taxon>Sphingomonadaceae</taxon>
        <taxon>Novosphingobium</taxon>
    </lineage>
</organism>
<evidence type="ECO:0000256" key="5">
    <source>
        <dbReference type="ARBA" id="ARBA00038887"/>
    </source>
</evidence>
<dbReference type="InterPro" id="IPR049874">
    <property type="entry name" value="ROK_cs"/>
</dbReference>
<dbReference type="Gene3D" id="3.30.420.40">
    <property type="match status" value="2"/>
</dbReference>
<evidence type="ECO:0000256" key="1">
    <source>
        <dbReference type="ARBA" id="ARBA00001946"/>
    </source>
</evidence>
<dbReference type="AlphaFoldDB" id="A0A2W5NYY4"/>
<comment type="caution">
    <text evidence="7">The sequence shown here is derived from an EMBL/GenBank/DDBJ whole genome shotgun (WGS) entry which is preliminary data.</text>
</comment>
<name>A0A2W5NYY4_9SPHN</name>
<protein>
    <recommendedName>
        <fullName evidence="5">fructokinase</fullName>
        <ecNumber evidence="5">2.7.1.4</ecNumber>
    </recommendedName>
</protein>
<reference evidence="7 8" key="1">
    <citation type="submission" date="2017-08" db="EMBL/GenBank/DDBJ databases">
        <title>Infants hospitalized years apart are colonized by the same room-sourced microbial strains.</title>
        <authorList>
            <person name="Brooks B."/>
            <person name="Olm M.R."/>
            <person name="Firek B.A."/>
            <person name="Baker R."/>
            <person name="Thomas B.C."/>
            <person name="Morowitz M.J."/>
            <person name="Banfield J.F."/>
        </authorList>
    </citation>
    <scope>NUCLEOTIDE SEQUENCE [LARGE SCALE GENOMIC DNA]</scope>
    <source>
        <strain evidence="7">S2_005_002_R2_33</strain>
    </source>
</reference>
<dbReference type="GO" id="GO:0046872">
    <property type="term" value="F:metal ion binding"/>
    <property type="evidence" value="ECO:0007669"/>
    <property type="project" value="UniProtKB-KW"/>
</dbReference>
<gene>
    <name evidence="7" type="ORF">DI555_01155</name>
</gene>
<dbReference type="SUPFAM" id="SSF53067">
    <property type="entry name" value="Actin-like ATPase domain"/>
    <property type="match status" value="1"/>
</dbReference>
<proteinExistence type="predicted"/>
<keyword evidence="7" id="KW-0808">Transferase</keyword>
<evidence type="ECO:0000256" key="3">
    <source>
        <dbReference type="ARBA" id="ARBA00022833"/>
    </source>
</evidence>
<dbReference type="InterPro" id="IPR043129">
    <property type="entry name" value="ATPase_NBD"/>
</dbReference>
<dbReference type="InterPro" id="IPR000600">
    <property type="entry name" value="ROK"/>
</dbReference>